<keyword evidence="3" id="KW-1185">Reference proteome</keyword>
<evidence type="ECO:0000313" key="2">
    <source>
        <dbReference type="EMBL" id="TCO75934.1"/>
    </source>
</evidence>
<dbReference type="AlphaFoldDB" id="A0A4R2KQP2"/>
<dbReference type="PANTHER" id="PTHR36112:SF1">
    <property type="entry name" value="RIBOSOMAL RNA SMALL SUBUNIT METHYLTRANSFERASE J"/>
    <property type="match status" value="1"/>
</dbReference>
<dbReference type="GO" id="GO:0008990">
    <property type="term" value="F:rRNA (guanine-N2-)-methyltransferase activity"/>
    <property type="evidence" value="ECO:0007669"/>
    <property type="project" value="UniProtKB-UniRule"/>
</dbReference>
<dbReference type="Pfam" id="PF04445">
    <property type="entry name" value="SAM_MT"/>
    <property type="match status" value="1"/>
</dbReference>
<dbReference type="GO" id="GO:0005737">
    <property type="term" value="C:cytoplasm"/>
    <property type="evidence" value="ECO:0007669"/>
    <property type="project" value="UniProtKB-SubCell"/>
</dbReference>
<keyword evidence="1 2" id="KW-0489">Methyltransferase</keyword>
<comment type="caution">
    <text evidence="1">Lacks conserved residue(s) required for the propagation of feature annotation.</text>
</comment>
<keyword evidence="1" id="KW-0963">Cytoplasm</keyword>
<comment type="catalytic activity">
    <reaction evidence="1">
        <text>guanosine(1516) in 16S rRNA + S-adenosyl-L-methionine = N(2)-methylguanosine(1516) in 16S rRNA + S-adenosyl-L-homocysteine + H(+)</text>
        <dbReference type="Rhea" id="RHEA:43220"/>
        <dbReference type="Rhea" id="RHEA-COMP:10412"/>
        <dbReference type="Rhea" id="RHEA-COMP:10413"/>
        <dbReference type="ChEBI" id="CHEBI:15378"/>
        <dbReference type="ChEBI" id="CHEBI:57856"/>
        <dbReference type="ChEBI" id="CHEBI:59789"/>
        <dbReference type="ChEBI" id="CHEBI:74269"/>
        <dbReference type="ChEBI" id="CHEBI:74481"/>
        <dbReference type="EC" id="2.1.1.242"/>
    </reaction>
</comment>
<keyword evidence="1" id="KW-0698">rRNA processing</keyword>
<comment type="function">
    <text evidence="1">Specifically methylates the guanosine in position 1516 of 16S rRNA.</text>
</comment>
<sequence length="283" mass="30489">MTAQVREGGGGAVAGACRMALMRPASGPERDAADWPRLAETLGLPLLESALSARQETRCDVYLSQDETGPFLQVTGSRAPGPVRCGFYDPAMAYRRRGGQNELLGRAVGVHRCPGGRVIDATGGFAADAFVLADLGARVLLCEQHPMLATLLALSVDHLTHVQHDWRSDVVGRLSVHSGDSRLLPAGELQAEDVLYLDPMFPPGRRSAAGKGMALLQRLLPEHPDSAAESLLRWALRQTVRRVVVKRPLKAPQLCGIRPSHGLSGRSVRFDVYQLDGVAVHES</sequence>
<organism evidence="2 3">
    <name type="scientific">Chromatocurvus halotolerans</name>
    <dbReference type="NCBI Taxonomy" id="1132028"/>
    <lineage>
        <taxon>Bacteria</taxon>
        <taxon>Pseudomonadati</taxon>
        <taxon>Pseudomonadota</taxon>
        <taxon>Gammaproteobacteria</taxon>
        <taxon>Cellvibrionales</taxon>
        <taxon>Halieaceae</taxon>
        <taxon>Chromatocurvus</taxon>
    </lineage>
</organism>
<reference evidence="2 3" key="1">
    <citation type="submission" date="2019-03" db="EMBL/GenBank/DDBJ databases">
        <title>Genomic Encyclopedia of Type Strains, Phase IV (KMG-IV): sequencing the most valuable type-strain genomes for metagenomic binning, comparative biology and taxonomic classification.</title>
        <authorList>
            <person name="Goeker M."/>
        </authorList>
    </citation>
    <scope>NUCLEOTIDE SEQUENCE [LARGE SCALE GENOMIC DNA]</scope>
    <source>
        <strain evidence="2 3">DSM 23344</strain>
    </source>
</reference>
<dbReference type="EC" id="2.1.1.242" evidence="1"/>
<dbReference type="Gene3D" id="3.40.50.150">
    <property type="entry name" value="Vaccinia Virus protein VP39"/>
    <property type="match status" value="1"/>
</dbReference>
<gene>
    <name evidence="1" type="primary">rsmJ</name>
    <name evidence="2" type="ORF">EV688_106125</name>
</gene>
<dbReference type="HAMAP" id="MF_01523">
    <property type="entry name" value="16SrRNA_methyltr_J"/>
    <property type="match status" value="1"/>
</dbReference>
<name>A0A4R2KQP2_9GAMM</name>
<comment type="similarity">
    <text evidence="1">Belongs to the methyltransferase superfamily. RsmJ family.</text>
</comment>
<dbReference type="InterPro" id="IPR007536">
    <property type="entry name" value="16SrRNA_methylTrfase_J"/>
</dbReference>
<proteinExistence type="inferred from homology"/>
<keyword evidence="1 2" id="KW-0808">Transferase</keyword>
<dbReference type="PANTHER" id="PTHR36112">
    <property type="entry name" value="RIBOSOMAL RNA SMALL SUBUNIT METHYLTRANSFERASE J"/>
    <property type="match status" value="1"/>
</dbReference>
<dbReference type="RefSeq" id="WP_117315891.1">
    <property type="nucleotide sequence ID" value="NZ_QQSW01000005.1"/>
</dbReference>
<dbReference type="EMBL" id="SLWX01000006">
    <property type="protein sequence ID" value="TCO75934.1"/>
    <property type="molecule type" value="Genomic_DNA"/>
</dbReference>
<dbReference type="InterPro" id="IPR029063">
    <property type="entry name" value="SAM-dependent_MTases_sf"/>
</dbReference>
<dbReference type="Proteomes" id="UP000294980">
    <property type="component" value="Unassembled WGS sequence"/>
</dbReference>
<keyword evidence="1" id="KW-0949">S-adenosyl-L-methionine</keyword>
<comment type="subcellular location">
    <subcellularLocation>
        <location evidence="1">Cytoplasm</location>
    </subcellularLocation>
</comment>
<comment type="caution">
    <text evidence="2">The sequence shown here is derived from an EMBL/GenBank/DDBJ whole genome shotgun (WGS) entry which is preliminary data.</text>
</comment>
<accession>A0A4R2KQP2</accession>
<feature type="binding site" evidence="1">
    <location>
        <position position="198"/>
    </location>
    <ligand>
        <name>S-adenosyl-L-methionine</name>
        <dbReference type="ChEBI" id="CHEBI:59789"/>
    </ligand>
</feature>
<evidence type="ECO:0000313" key="3">
    <source>
        <dbReference type="Proteomes" id="UP000294980"/>
    </source>
</evidence>
<dbReference type="OrthoDB" id="3191794at2"/>
<protein>
    <recommendedName>
        <fullName evidence="1">Ribosomal RNA small subunit methyltransferase J</fullName>
        <ecNumber evidence="1">2.1.1.242</ecNumber>
    </recommendedName>
    <alternativeName>
        <fullName evidence="1">16S rRNA m2G1516 methyltransferase</fullName>
    </alternativeName>
    <alternativeName>
        <fullName evidence="1">rRNA (guanine-N(2)-)-methyltransferase</fullName>
    </alternativeName>
</protein>
<evidence type="ECO:0000256" key="1">
    <source>
        <dbReference type="HAMAP-Rule" id="MF_01523"/>
    </source>
</evidence>
<dbReference type="SUPFAM" id="SSF53335">
    <property type="entry name" value="S-adenosyl-L-methionine-dependent methyltransferases"/>
    <property type="match status" value="1"/>
</dbReference>